<dbReference type="Gene3D" id="3.10.180.10">
    <property type="entry name" value="2,3-Dihydroxybiphenyl 1,2-Dioxygenase, domain 1"/>
    <property type="match status" value="1"/>
</dbReference>
<dbReference type="InterPro" id="IPR029068">
    <property type="entry name" value="Glyas_Bleomycin-R_OHBP_Dase"/>
</dbReference>
<dbReference type="EMBL" id="CP039690">
    <property type="protein sequence ID" value="QCI64866.1"/>
    <property type="molecule type" value="Genomic_DNA"/>
</dbReference>
<organism evidence="2 3">
    <name type="scientific">Phreatobacter stygius</name>
    <dbReference type="NCBI Taxonomy" id="1940610"/>
    <lineage>
        <taxon>Bacteria</taxon>
        <taxon>Pseudomonadati</taxon>
        <taxon>Pseudomonadota</taxon>
        <taxon>Alphaproteobacteria</taxon>
        <taxon>Hyphomicrobiales</taxon>
        <taxon>Phreatobacteraceae</taxon>
        <taxon>Phreatobacter</taxon>
    </lineage>
</organism>
<sequence>MAKVTGIGGLFFRARDPKALAAWYETHLGIDDIARSVWSQTAGPTVFSPFAEDTAYFGRAAQQWMVNFRVDDLDRMMADLKAAGIATETRAEWDSEVGRFCRIHDPEGNPIELWQPAASMPDPAR</sequence>
<dbReference type="Proteomes" id="UP000298781">
    <property type="component" value="Chromosome"/>
</dbReference>
<gene>
    <name evidence="2" type="ORF">E8M01_11905</name>
</gene>
<protein>
    <submittedName>
        <fullName evidence="2">VOC family protein</fullName>
    </submittedName>
</protein>
<evidence type="ECO:0000259" key="1">
    <source>
        <dbReference type="PROSITE" id="PS51819"/>
    </source>
</evidence>
<dbReference type="KEGG" id="pstg:E8M01_11905"/>
<keyword evidence="3" id="KW-1185">Reference proteome</keyword>
<dbReference type="SUPFAM" id="SSF54593">
    <property type="entry name" value="Glyoxalase/Bleomycin resistance protein/Dihydroxybiphenyl dioxygenase"/>
    <property type="match status" value="1"/>
</dbReference>
<reference evidence="2 3" key="1">
    <citation type="submission" date="2019-04" db="EMBL/GenBank/DDBJ databases">
        <title>Phreatobacter aquaticus sp. nov.</title>
        <authorList>
            <person name="Choi A."/>
        </authorList>
    </citation>
    <scope>NUCLEOTIDE SEQUENCE [LARGE SCALE GENOMIC DNA]</scope>
    <source>
        <strain evidence="2 3">KCTC 52518</strain>
    </source>
</reference>
<dbReference type="InterPro" id="IPR037523">
    <property type="entry name" value="VOC_core"/>
</dbReference>
<dbReference type="CDD" id="cd06587">
    <property type="entry name" value="VOC"/>
    <property type="match status" value="1"/>
</dbReference>
<name>A0A4D7B591_9HYPH</name>
<feature type="domain" description="VOC" evidence="1">
    <location>
        <begin position="6"/>
        <end position="116"/>
    </location>
</feature>
<evidence type="ECO:0000313" key="2">
    <source>
        <dbReference type="EMBL" id="QCI64866.1"/>
    </source>
</evidence>
<dbReference type="PROSITE" id="PS51819">
    <property type="entry name" value="VOC"/>
    <property type="match status" value="1"/>
</dbReference>
<evidence type="ECO:0000313" key="3">
    <source>
        <dbReference type="Proteomes" id="UP000298781"/>
    </source>
</evidence>
<dbReference type="RefSeq" id="WP_136960317.1">
    <property type="nucleotide sequence ID" value="NZ_CP039690.1"/>
</dbReference>
<dbReference type="InterPro" id="IPR041581">
    <property type="entry name" value="Glyoxalase_6"/>
</dbReference>
<accession>A0A4D7B591</accession>
<dbReference type="Pfam" id="PF18029">
    <property type="entry name" value="Glyoxalase_6"/>
    <property type="match status" value="1"/>
</dbReference>
<proteinExistence type="predicted"/>
<dbReference type="AlphaFoldDB" id="A0A4D7B591"/>
<dbReference type="OrthoDB" id="9799428at2"/>